<reference evidence="1" key="1">
    <citation type="journal article" date="2020" name="Stud. Mycol.">
        <title>101 Dothideomycetes genomes: a test case for predicting lifestyles and emergence of pathogens.</title>
        <authorList>
            <person name="Haridas S."/>
            <person name="Albert R."/>
            <person name="Binder M."/>
            <person name="Bloem J."/>
            <person name="Labutti K."/>
            <person name="Salamov A."/>
            <person name="Andreopoulos B."/>
            <person name="Baker S."/>
            <person name="Barry K."/>
            <person name="Bills G."/>
            <person name="Bluhm B."/>
            <person name="Cannon C."/>
            <person name="Castanera R."/>
            <person name="Culley D."/>
            <person name="Daum C."/>
            <person name="Ezra D."/>
            <person name="Gonzalez J."/>
            <person name="Henrissat B."/>
            <person name="Kuo A."/>
            <person name="Liang C."/>
            <person name="Lipzen A."/>
            <person name="Lutzoni F."/>
            <person name="Magnuson J."/>
            <person name="Mondo S."/>
            <person name="Nolan M."/>
            <person name="Ohm R."/>
            <person name="Pangilinan J."/>
            <person name="Park H.-J."/>
            <person name="Ramirez L."/>
            <person name="Alfaro M."/>
            <person name="Sun H."/>
            <person name="Tritt A."/>
            <person name="Yoshinaga Y."/>
            <person name="Zwiers L.-H."/>
            <person name="Turgeon B."/>
            <person name="Goodwin S."/>
            <person name="Spatafora J."/>
            <person name="Crous P."/>
            <person name="Grigoriev I."/>
        </authorList>
    </citation>
    <scope>NUCLEOTIDE SEQUENCE</scope>
    <source>
        <strain evidence="1">HMLAC05119</strain>
    </source>
</reference>
<keyword evidence="2" id="KW-1185">Reference proteome</keyword>
<evidence type="ECO:0000313" key="1">
    <source>
        <dbReference type="EMBL" id="KAF1920729.1"/>
    </source>
</evidence>
<protein>
    <submittedName>
        <fullName evidence="1">Uncharacterized protein</fullName>
    </submittedName>
</protein>
<dbReference type="OrthoDB" id="5235440at2759"/>
<organism evidence="1 2">
    <name type="scientific">Ampelomyces quisqualis</name>
    <name type="common">Powdery mildew agent</name>
    <dbReference type="NCBI Taxonomy" id="50730"/>
    <lineage>
        <taxon>Eukaryota</taxon>
        <taxon>Fungi</taxon>
        <taxon>Dikarya</taxon>
        <taxon>Ascomycota</taxon>
        <taxon>Pezizomycotina</taxon>
        <taxon>Dothideomycetes</taxon>
        <taxon>Pleosporomycetidae</taxon>
        <taxon>Pleosporales</taxon>
        <taxon>Pleosporineae</taxon>
        <taxon>Phaeosphaeriaceae</taxon>
        <taxon>Ampelomyces</taxon>
    </lineage>
</organism>
<evidence type="ECO:0000313" key="2">
    <source>
        <dbReference type="Proteomes" id="UP000800096"/>
    </source>
</evidence>
<proteinExistence type="predicted"/>
<dbReference type="AlphaFoldDB" id="A0A6A5QZR5"/>
<sequence>MSMNNSWADSPWRNPAIVFEELPEALILEDLKRSWDFQREAHFRWMQKVIWTTIDCYRVVLRDVEGMVGDIAKEMCNKPTAFYWLQSAQTGAPHAHEKSNMSVSVFAAIYEAWHRSSVHPNIEFGHFFAAPVRVAATGPSSLPQILEAHSSLCAQAQHISLDMDNYSVHPLLPAVILVLDRVARVGSGPDGYVSLREVASTQTVLVILTGKNRISTGIHVTLDGLEPFALPVERADATGLDILRVPLDIAVNFVTELERRIDERKETSGQTLDTSLCRHQTPVGYNHDIAYDRNIWAQTMLAEAMKIGFKKLWDTKFAAVRVHAHLSGQDSNCELEHVPFNQGWKP</sequence>
<name>A0A6A5QZR5_AMPQU</name>
<accession>A0A6A5QZR5</accession>
<gene>
    <name evidence="1" type="ORF">BDU57DRAFT_509156</name>
</gene>
<dbReference type="EMBL" id="ML979132">
    <property type="protein sequence ID" value="KAF1920729.1"/>
    <property type="molecule type" value="Genomic_DNA"/>
</dbReference>
<dbReference type="Proteomes" id="UP000800096">
    <property type="component" value="Unassembled WGS sequence"/>
</dbReference>